<accession>A0A0V1PUG5</accession>
<protein>
    <submittedName>
        <fullName evidence="1">Uncharacterized protein</fullName>
    </submittedName>
</protein>
<feature type="non-terminal residue" evidence="1">
    <location>
        <position position="275"/>
    </location>
</feature>
<dbReference type="GeneID" id="26841324"/>
<comment type="caution">
    <text evidence="1">The sequence shown here is derived from an EMBL/GenBank/DDBJ whole genome shotgun (WGS) entry which is preliminary data.</text>
</comment>
<name>A0A0V1PUG5_9ASCO</name>
<proteinExistence type="predicted"/>
<evidence type="ECO:0000313" key="2">
    <source>
        <dbReference type="Proteomes" id="UP000054251"/>
    </source>
</evidence>
<sequence>MTSMYFSGKNSNDIFFDDPDNQCIQIYPSLFIELVSDGEQNTRVFLDTPLLKIRDLNQPEALPVPKHIIDKYSVSVSIGSTPDLPVLYYITNAMVKAEFREISSDEFKRSFLEPFEMTIRGTNFIQRQLLNAYEYPRAPSNNEECIQKYFNGRILTPIENVYKYTYGQHHVFGGPLIIKPSFTDVNNLHFKPDIIHFLTNKLASLHEFPNIYFGLGDYKIESYYLSQGFEELKGAISLFKKRLSSTRLLRKAPLVFENEAEWSPGVVFALVLRKY</sequence>
<dbReference type="EMBL" id="LMYN01000113">
    <property type="protein sequence ID" value="KRZ99907.1"/>
    <property type="molecule type" value="Genomic_DNA"/>
</dbReference>
<gene>
    <name evidence="1" type="ORF">AC631_04315</name>
</gene>
<evidence type="ECO:0000313" key="1">
    <source>
        <dbReference type="EMBL" id="KRZ99907.1"/>
    </source>
</evidence>
<dbReference type="RefSeq" id="XP_015466010.1">
    <property type="nucleotide sequence ID" value="XM_015613144.1"/>
</dbReference>
<dbReference type="Proteomes" id="UP000054251">
    <property type="component" value="Unassembled WGS sequence"/>
</dbReference>
<reference evidence="1 2" key="1">
    <citation type="submission" date="2015-11" db="EMBL/GenBank/DDBJ databases">
        <title>The genome of Debaryomyces fabryi.</title>
        <authorList>
            <person name="Tafer H."/>
            <person name="Lopandic K."/>
        </authorList>
    </citation>
    <scope>NUCLEOTIDE SEQUENCE [LARGE SCALE GENOMIC DNA]</scope>
    <source>
        <strain evidence="1 2">CBS 789</strain>
    </source>
</reference>
<dbReference type="InterPro" id="IPR022167">
    <property type="entry name" value="DUF3698"/>
</dbReference>
<dbReference type="Pfam" id="PF12479">
    <property type="entry name" value="DUF3698"/>
    <property type="match status" value="1"/>
</dbReference>
<keyword evidence="2" id="KW-1185">Reference proteome</keyword>
<dbReference type="AlphaFoldDB" id="A0A0V1PUG5"/>
<organism evidence="1 2">
    <name type="scientific">Debaryomyces fabryi</name>
    <dbReference type="NCBI Taxonomy" id="58627"/>
    <lineage>
        <taxon>Eukaryota</taxon>
        <taxon>Fungi</taxon>
        <taxon>Dikarya</taxon>
        <taxon>Ascomycota</taxon>
        <taxon>Saccharomycotina</taxon>
        <taxon>Pichiomycetes</taxon>
        <taxon>Debaryomycetaceae</taxon>
        <taxon>Debaryomyces</taxon>
    </lineage>
</organism>